<gene>
    <name evidence="6" type="ORF">OHB35_44275</name>
</gene>
<dbReference type="InterPro" id="IPR036390">
    <property type="entry name" value="WH_DNA-bd_sf"/>
</dbReference>
<keyword evidence="3" id="KW-0238">DNA-binding</keyword>
<protein>
    <submittedName>
        <fullName evidence="6">LysR substrate-binding domain-containing protein</fullName>
    </submittedName>
</protein>
<sequence>MDEPLDGPPRLPGYSLRQLLYFVTAAESGTLSEAAARLHISQSAVSLAISELERALKVQLCVRRKAHGITLTPAGKQSLREMRALLRQAEDLASDVSGTHQGLSGRLSVGCYVTLAPTVLPPLLQGFSALHPALTIDFEEGTGDHLQRRLLGGDLDVAVLYDTDVLPEMDRALLSTMRPHILLPAGHPLADQPVVALHDLAAEPMVLLDAPPSSHHTLLLCRSAGVTPTVRHRTGNFEMARALVGRGLGYAILVQRPANDRTYEGLPVVHKEIAELPEATVSVLLCWPRQVARTRRAAEFVRFCLRTRPADEPIAR</sequence>
<dbReference type="Pfam" id="PF00126">
    <property type="entry name" value="HTH_1"/>
    <property type="match status" value="1"/>
</dbReference>
<dbReference type="EMBL" id="CP109135">
    <property type="protein sequence ID" value="WSD19692.1"/>
    <property type="molecule type" value="Genomic_DNA"/>
</dbReference>
<evidence type="ECO:0000256" key="1">
    <source>
        <dbReference type="ARBA" id="ARBA00009437"/>
    </source>
</evidence>
<comment type="similarity">
    <text evidence="1">Belongs to the LysR transcriptional regulatory family.</text>
</comment>
<feature type="domain" description="HTH lysR-type" evidence="5">
    <location>
        <begin position="14"/>
        <end position="72"/>
    </location>
</feature>
<name>A0ABZ1HM61_STRPH</name>
<dbReference type="SUPFAM" id="SSF46785">
    <property type="entry name" value="Winged helix' DNA-binding domain"/>
    <property type="match status" value="1"/>
</dbReference>
<evidence type="ECO:0000256" key="4">
    <source>
        <dbReference type="ARBA" id="ARBA00023163"/>
    </source>
</evidence>
<dbReference type="PANTHER" id="PTHR30346">
    <property type="entry name" value="TRANSCRIPTIONAL DUAL REGULATOR HCAR-RELATED"/>
    <property type="match status" value="1"/>
</dbReference>
<dbReference type="RefSeq" id="WP_326761628.1">
    <property type="nucleotide sequence ID" value="NZ_CP109135.1"/>
</dbReference>
<dbReference type="SUPFAM" id="SSF53850">
    <property type="entry name" value="Periplasmic binding protein-like II"/>
    <property type="match status" value="1"/>
</dbReference>
<dbReference type="PRINTS" id="PR00039">
    <property type="entry name" value="HTHLYSR"/>
</dbReference>
<accession>A0ABZ1HM61</accession>
<dbReference type="InterPro" id="IPR005119">
    <property type="entry name" value="LysR_subst-bd"/>
</dbReference>
<dbReference type="Gene3D" id="3.40.190.10">
    <property type="entry name" value="Periplasmic binding protein-like II"/>
    <property type="match status" value="2"/>
</dbReference>
<dbReference type="Proteomes" id="UP001340816">
    <property type="component" value="Chromosome"/>
</dbReference>
<evidence type="ECO:0000313" key="7">
    <source>
        <dbReference type="Proteomes" id="UP001340816"/>
    </source>
</evidence>
<evidence type="ECO:0000259" key="5">
    <source>
        <dbReference type="PROSITE" id="PS50931"/>
    </source>
</evidence>
<evidence type="ECO:0000313" key="6">
    <source>
        <dbReference type="EMBL" id="WSD19692.1"/>
    </source>
</evidence>
<dbReference type="InterPro" id="IPR036388">
    <property type="entry name" value="WH-like_DNA-bd_sf"/>
</dbReference>
<evidence type="ECO:0000256" key="3">
    <source>
        <dbReference type="ARBA" id="ARBA00023125"/>
    </source>
</evidence>
<dbReference type="PROSITE" id="PS50931">
    <property type="entry name" value="HTH_LYSR"/>
    <property type="match status" value="1"/>
</dbReference>
<keyword evidence="2" id="KW-0805">Transcription regulation</keyword>
<dbReference type="PANTHER" id="PTHR30346:SF0">
    <property type="entry name" value="HCA OPERON TRANSCRIPTIONAL ACTIVATOR HCAR"/>
    <property type="match status" value="1"/>
</dbReference>
<reference evidence="6 7" key="1">
    <citation type="submission" date="2022-10" db="EMBL/GenBank/DDBJ databases">
        <title>The complete genomes of actinobacterial strains from the NBC collection.</title>
        <authorList>
            <person name="Joergensen T.S."/>
            <person name="Alvarez Arevalo M."/>
            <person name="Sterndorff E.B."/>
            <person name="Faurdal D."/>
            <person name="Vuksanovic O."/>
            <person name="Mourched A.-S."/>
            <person name="Charusanti P."/>
            <person name="Shaw S."/>
            <person name="Blin K."/>
            <person name="Weber T."/>
        </authorList>
    </citation>
    <scope>NUCLEOTIDE SEQUENCE [LARGE SCALE GENOMIC DNA]</scope>
    <source>
        <strain evidence="6 7">NBC 01752</strain>
    </source>
</reference>
<proteinExistence type="inferred from homology"/>
<organism evidence="6 7">
    <name type="scientific">Streptomyces phaeochromogenes</name>
    <dbReference type="NCBI Taxonomy" id="1923"/>
    <lineage>
        <taxon>Bacteria</taxon>
        <taxon>Bacillati</taxon>
        <taxon>Actinomycetota</taxon>
        <taxon>Actinomycetes</taxon>
        <taxon>Kitasatosporales</taxon>
        <taxon>Streptomycetaceae</taxon>
        <taxon>Streptomyces</taxon>
        <taxon>Streptomyces phaeochromogenes group</taxon>
    </lineage>
</organism>
<dbReference type="CDD" id="cd08412">
    <property type="entry name" value="PBP2_PAO1_like"/>
    <property type="match status" value="1"/>
</dbReference>
<keyword evidence="7" id="KW-1185">Reference proteome</keyword>
<dbReference type="InterPro" id="IPR000847">
    <property type="entry name" value="LysR_HTH_N"/>
</dbReference>
<evidence type="ECO:0000256" key="2">
    <source>
        <dbReference type="ARBA" id="ARBA00023015"/>
    </source>
</evidence>
<dbReference type="Gene3D" id="1.10.10.10">
    <property type="entry name" value="Winged helix-like DNA-binding domain superfamily/Winged helix DNA-binding domain"/>
    <property type="match status" value="1"/>
</dbReference>
<dbReference type="Pfam" id="PF03466">
    <property type="entry name" value="LysR_substrate"/>
    <property type="match status" value="1"/>
</dbReference>
<keyword evidence="4" id="KW-0804">Transcription</keyword>